<feature type="transmembrane region" description="Helical" evidence="8">
    <location>
        <begin position="48"/>
        <end position="68"/>
    </location>
</feature>
<keyword evidence="4 8" id="KW-0812">Transmembrane</keyword>
<evidence type="ECO:0000256" key="3">
    <source>
        <dbReference type="ARBA" id="ARBA00009386"/>
    </source>
</evidence>
<comment type="pathway">
    <text evidence="2 8">Protein modification; protein glycosylation.</text>
</comment>
<evidence type="ECO:0000256" key="8">
    <source>
        <dbReference type="RuleBase" id="RU361136"/>
    </source>
</evidence>
<dbReference type="OrthoDB" id="445566at2759"/>
<sequence length="123" mass="13349">MPSSSLVSLYRASLLDRRFVVLDVYIVLGFLLVVGQLAYGAIWGTFPFNALLAGIFGCAGCSVLGAILRSQLSRANRLKSGQLLPEDKSIDLRVSQPLTPQRAMLDFIVSSLVLFFLVMALLG</sequence>
<dbReference type="Pfam" id="PF02109">
    <property type="entry name" value="DAD"/>
    <property type="match status" value="1"/>
</dbReference>
<accession>A0A058ZFQ6</accession>
<dbReference type="RefSeq" id="XP_009493885.1">
    <property type="nucleotide sequence ID" value="XM_009495610.1"/>
</dbReference>
<keyword evidence="6 8" id="KW-1133">Transmembrane helix</keyword>
<name>A0A058ZFQ6_FONAL</name>
<dbReference type="UniPathway" id="UPA00378"/>
<comment type="subcellular location">
    <subcellularLocation>
        <location evidence="1 8">Endoplasmic reticulum membrane</location>
        <topology evidence="1 8">Multi-pass membrane protein</topology>
    </subcellularLocation>
</comment>
<evidence type="ECO:0000256" key="7">
    <source>
        <dbReference type="ARBA" id="ARBA00023136"/>
    </source>
</evidence>
<dbReference type="InterPro" id="IPR003038">
    <property type="entry name" value="DAD/Ost2"/>
</dbReference>
<keyword evidence="5 8" id="KW-0256">Endoplasmic reticulum</keyword>
<comment type="function">
    <text evidence="8">Subunit of the oligosaccharyl transferase (OST) complex that catalyzes the initial transfer of a defined glycan (Glc(3)Man(9)GlcNAc(2) in eukaryotes) from the lipid carrier dolichol-pyrophosphate to an asparagine residue within an Asn-X-Ser/Thr consensus motif in nascent polypeptide chains, the first step in protein N-glycosylation. N-glycosylation occurs cotranslationally and the complex associates with the Sec61 complex at the channel-forming translocon complex that mediates protein translocation across the endoplasmic reticulum (ER). All subunits are required for a maximal enzyme activity.</text>
</comment>
<comment type="subunit">
    <text evidence="8">Component of the oligosaccharyltransferase (OST) complex.</text>
</comment>
<dbReference type="Proteomes" id="UP000030693">
    <property type="component" value="Unassembled WGS sequence"/>
</dbReference>
<evidence type="ECO:0000256" key="2">
    <source>
        <dbReference type="ARBA" id="ARBA00004922"/>
    </source>
</evidence>
<dbReference type="PANTHER" id="PTHR10705:SF0">
    <property type="entry name" value="DOLICHYL-DIPHOSPHOOLIGOSACCHARIDE--PROTEIN GLYCOSYLTRANSFERASE SUBUNIT DAD1"/>
    <property type="match status" value="1"/>
</dbReference>
<evidence type="ECO:0000313" key="9">
    <source>
        <dbReference type="EMBL" id="KCV72307.1"/>
    </source>
</evidence>
<organism evidence="9">
    <name type="scientific">Fonticula alba</name>
    <name type="common">Slime mold</name>
    <dbReference type="NCBI Taxonomy" id="691883"/>
    <lineage>
        <taxon>Eukaryota</taxon>
        <taxon>Rotosphaerida</taxon>
        <taxon>Fonticulaceae</taxon>
        <taxon>Fonticula</taxon>
    </lineage>
</organism>
<evidence type="ECO:0000256" key="4">
    <source>
        <dbReference type="ARBA" id="ARBA00022692"/>
    </source>
</evidence>
<protein>
    <recommendedName>
        <fullName evidence="8">Dolichyl-diphosphooligosaccharide--protein glycosyltransferase subunit OST2</fullName>
        <shortName evidence="8">Oligosaccharyl transferase subunit OST2</shortName>
    </recommendedName>
</protein>
<keyword evidence="7 8" id="KW-0472">Membrane</keyword>
<dbReference type="PANTHER" id="PTHR10705">
    <property type="entry name" value="DOLICHYL-DIPHOSPHOOLIGOSACCHARIDE--PROTEIN GLYCOSYLTRANSFERASE SUBUNIT DAD1"/>
    <property type="match status" value="1"/>
</dbReference>
<dbReference type="AlphaFoldDB" id="A0A058ZFQ6"/>
<dbReference type="eggNOG" id="KOG1746">
    <property type="taxonomic scope" value="Eukaryota"/>
</dbReference>
<evidence type="ECO:0000256" key="5">
    <source>
        <dbReference type="ARBA" id="ARBA00022824"/>
    </source>
</evidence>
<dbReference type="EMBL" id="KB932202">
    <property type="protein sequence ID" value="KCV72307.1"/>
    <property type="molecule type" value="Genomic_DNA"/>
</dbReference>
<dbReference type="STRING" id="691883.A0A058ZFQ6"/>
<feature type="transmembrane region" description="Helical" evidence="8">
    <location>
        <begin position="20"/>
        <end position="42"/>
    </location>
</feature>
<proteinExistence type="inferred from homology"/>
<feature type="transmembrane region" description="Helical" evidence="8">
    <location>
        <begin position="103"/>
        <end position="122"/>
    </location>
</feature>
<evidence type="ECO:0000256" key="6">
    <source>
        <dbReference type="ARBA" id="ARBA00022989"/>
    </source>
</evidence>
<evidence type="ECO:0000256" key="1">
    <source>
        <dbReference type="ARBA" id="ARBA00004477"/>
    </source>
</evidence>
<reference evidence="9" key="1">
    <citation type="submission" date="2013-04" db="EMBL/GenBank/DDBJ databases">
        <title>The Genome Sequence of Fonticula alba ATCC 38817.</title>
        <authorList>
            <consortium name="The Broad Institute Genomics Platform"/>
            <person name="Russ C."/>
            <person name="Cuomo C."/>
            <person name="Burger G."/>
            <person name="Gray M.W."/>
            <person name="Holland P.W.H."/>
            <person name="King N."/>
            <person name="Lang F.B.F."/>
            <person name="Roger A.J."/>
            <person name="Ruiz-Trillo I."/>
            <person name="Brown M."/>
            <person name="Walker B."/>
            <person name="Young S."/>
            <person name="Zeng Q."/>
            <person name="Gargeya S."/>
            <person name="Fitzgerald M."/>
            <person name="Haas B."/>
            <person name="Abouelleil A."/>
            <person name="Allen A.W."/>
            <person name="Alvarado L."/>
            <person name="Arachchi H.M."/>
            <person name="Berlin A.M."/>
            <person name="Chapman S.B."/>
            <person name="Gainer-Dewar J."/>
            <person name="Goldberg J."/>
            <person name="Griggs A."/>
            <person name="Gujja S."/>
            <person name="Hansen M."/>
            <person name="Howarth C."/>
            <person name="Imamovic A."/>
            <person name="Ireland A."/>
            <person name="Larimer J."/>
            <person name="McCowan C."/>
            <person name="Murphy C."/>
            <person name="Pearson M."/>
            <person name="Poon T.W."/>
            <person name="Priest M."/>
            <person name="Roberts A."/>
            <person name="Saif S."/>
            <person name="Shea T."/>
            <person name="Sisk P."/>
            <person name="Sykes S."/>
            <person name="Wortman J."/>
            <person name="Nusbaum C."/>
            <person name="Birren B."/>
        </authorList>
    </citation>
    <scope>NUCLEOTIDE SEQUENCE [LARGE SCALE GENOMIC DNA]</scope>
    <source>
        <strain evidence="9">ATCC 38817</strain>
    </source>
</reference>
<dbReference type="GO" id="GO:0008250">
    <property type="term" value="C:oligosaccharyltransferase complex"/>
    <property type="evidence" value="ECO:0007669"/>
    <property type="project" value="InterPro"/>
</dbReference>
<gene>
    <name evidence="9" type="ORF">H696_01703</name>
</gene>
<dbReference type="GO" id="GO:0006487">
    <property type="term" value="P:protein N-linked glycosylation"/>
    <property type="evidence" value="ECO:0007669"/>
    <property type="project" value="TreeGrafter"/>
</dbReference>
<comment type="similarity">
    <text evidence="3 8">Belongs to the DAD/OST2 family.</text>
</comment>
<dbReference type="GeneID" id="20526428"/>
<evidence type="ECO:0000313" key="10">
    <source>
        <dbReference type="Proteomes" id="UP000030693"/>
    </source>
</evidence>
<keyword evidence="10" id="KW-1185">Reference proteome</keyword>